<dbReference type="GO" id="GO:0009986">
    <property type="term" value="C:cell surface"/>
    <property type="evidence" value="ECO:0007669"/>
    <property type="project" value="InterPro"/>
</dbReference>
<dbReference type="PANTHER" id="PTHR21700">
    <property type="entry name" value="TRANSTHYRETIN-LIKE FAMILY PROTEIN-RELATED"/>
    <property type="match status" value="1"/>
</dbReference>
<protein>
    <submittedName>
        <fullName evidence="6">Transthyretin-like protein 5</fullName>
    </submittedName>
</protein>
<dbReference type="AlphaFoldDB" id="A0A915CFQ0"/>
<sequence>MKATRRKFAHHAVQMQPALFFIFTSSLIRSPVSCLVGRTQSAGVRGQLFCNGKPASGVLVKLYDDDRGLFDLDDLMDKGYTNSNGSFELSGHVDEITPIDPKVNIYHDCNDGFMPCQRKFSIMIPDSYISQGKVAKKFYDIGKLELSGKFKGESRDCIH</sequence>
<evidence type="ECO:0000256" key="4">
    <source>
        <dbReference type="ARBA" id="ARBA00022729"/>
    </source>
</evidence>
<dbReference type="Gene3D" id="2.60.40.3330">
    <property type="match status" value="1"/>
</dbReference>
<accession>A0A915CFQ0</accession>
<comment type="subcellular location">
    <subcellularLocation>
        <location evidence="1">Secreted</location>
    </subcellularLocation>
</comment>
<name>A0A915CFQ0_PARUN</name>
<dbReference type="GO" id="GO:0005576">
    <property type="term" value="C:extracellular region"/>
    <property type="evidence" value="ECO:0007669"/>
    <property type="project" value="UniProtKB-SubCell"/>
</dbReference>
<dbReference type="PANTHER" id="PTHR21700:SF3">
    <property type="entry name" value="TRANSTHYRETIN-LIKE PROTEIN 5"/>
    <property type="match status" value="1"/>
</dbReference>
<evidence type="ECO:0000256" key="3">
    <source>
        <dbReference type="ARBA" id="ARBA00022525"/>
    </source>
</evidence>
<evidence type="ECO:0000256" key="1">
    <source>
        <dbReference type="ARBA" id="ARBA00004613"/>
    </source>
</evidence>
<keyword evidence="5" id="KW-1185">Reference proteome</keyword>
<proteinExistence type="inferred from homology"/>
<organism evidence="5 6">
    <name type="scientific">Parascaris univalens</name>
    <name type="common">Nematode worm</name>
    <dbReference type="NCBI Taxonomy" id="6257"/>
    <lineage>
        <taxon>Eukaryota</taxon>
        <taxon>Metazoa</taxon>
        <taxon>Ecdysozoa</taxon>
        <taxon>Nematoda</taxon>
        <taxon>Chromadorea</taxon>
        <taxon>Rhabditida</taxon>
        <taxon>Spirurina</taxon>
        <taxon>Ascaridomorpha</taxon>
        <taxon>Ascaridoidea</taxon>
        <taxon>Ascarididae</taxon>
        <taxon>Parascaris</taxon>
    </lineage>
</organism>
<keyword evidence="4" id="KW-0732">Signal</keyword>
<dbReference type="WBParaSite" id="PgR146_g010_t04">
    <property type="protein sequence ID" value="PgR146_g010_t04"/>
    <property type="gene ID" value="PgR146_g010"/>
</dbReference>
<evidence type="ECO:0000256" key="2">
    <source>
        <dbReference type="ARBA" id="ARBA00010112"/>
    </source>
</evidence>
<comment type="similarity">
    <text evidence="2">Belongs to the nematode transthyretin-like family.</text>
</comment>
<keyword evidence="3" id="KW-0964">Secreted</keyword>
<dbReference type="Proteomes" id="UP000887569">
    <property type="component" value="Unplaced"/>
</dbReference>
<dbReference type="Pfam" id="PF01060">
    <property type="entry name" value="TTR-52"/>
    <property type="match status" value="1"/>
</dbReference>
<dbReference type="InterPro" id="IPR001534">
    <property type="entry name" value="Transthyretin-like"/>
</dbReference>
<reference evidence="6" key="1">
    <citation type="submission" date="2022-11" db="UniProtKB">
        <authorList>
            <consortium name="WormBaseParasite"/>
        </authorList>
    </citation>
    <scope>IDENTIFICATION</scope>
</reference>
<dbReference type="InterPro" id="IPR038479">
    <property type="entry name" value="Transthyretin-like_sf"/>
</dbReference>
<evidence type="ECO:0000313" key="5">
    <source>
        <dbReference type="Proteomes" id="UP000887569"/>
    </source>
</evidence>
<evidence type="ECO:0000313" key="6">
    <source>
        <dbReference type="WBParaSite" id="PgR146_g010_t04"/>
    </source>
</evidence>